<evidence type="ECO:0000256" key="2">
    <source>
        <dbReference type="SAM" id="Phobius"/>
    </source>
</evidence>
<dbReference type="AlphaFoldDB" id="A0A3N4HHN1"/>
<keyword evidence="2" id="KW-0812">Transmembrane</keyword>
<dbReference type="Proteomes" id="UP000275078">
    <property type="component" value="Unassembled WGS sequence"/>
</dbReference>
<keyword evidence="2" id="KW-1133">Transmembrane helix</keyword>
<gene>
    <name evidence="3" type="ORF">BJ508DRAFT_85313</name>
</gene>
<organism evidence="3 4">
    <name type="scientific">Ascobolus immersus RN42</name>
    <dbReference type="NCBI Taxonomy" id="1160509"/>
    <lineage>
        <taxon>Eukaryota</taxon>
        <taxon>Fungi</taxon>
        <taxon>Dikarya</taxon>
        <taxon>Ascomycota</taxon>
        <taxon>Pezizomycotina</taxon>
        <taxon>Pezizomycetes</taxon>
        <taxon>Pezizales</taxon>
        <taxon>Ascobolaceae</taxon>
        <taxon>Ascobolus</taxon>
    </lineage>
</organism>
<proteinExistence type="predicted"/>
<protein>
    <submittedName>
        <fullName evidence="3">Uncharacterized protein</fullName>
    </submittedName>
</protein>
<dbReference type="EMBL" id="ML119899">
    <property type="protein sequence ID" value="RPA71801.1"/>
    <property type="molecule type" value="Genomic_DNA"/>
</dbReference>
<feature type="transmembrane region" description="Helical" evidence="2">
    <location>
        <begin position="225"/>
        <end position="243"/>
    </location>
</feature>
<feature type="region of interest" description="Disordered" evidence="1">
    <location>
        <begin position="1"/>
        <end position="22"/>
    </location>
</feature>
<accession>A0A3N4HHN1</accession>
<keyword evidence="4" id="KW-1185">Reference proteome</keyword>
<sequence>MLSLSSKVPRAQSSPINDKHMHSINETDSFETRLSLQNEAVTEEWKENLNAGTLLFSDYIELMIELLSNQKKVNNSNLHLFTSTNLYNKCKREHEWDRWDIKILSVSGVYLAAIQRSGVIEKAFVEAGSFGRLKEYVESIRVMEDVDRGLPEFLWFLAGQMGHLPGSFNAQDDVNATENSYHYVEWIFVTRTIPDPVNYRGRTSRPWDHHQLQHFTDLQNNLSRFGFFVGIALIYASAIPYAYGFDFAYTRSIVPAIEEYFTNFSSDYLLRQLSYRATLGLAREQQFLLIKMALEAAAGNIIRYLEACVLAAREGRKAPDGSDHLVGRGLFKFLLGLRSESVESRIWRHLQCMD</sequence>
<evidence type="ECO:0000313" key="4">
    <source>
        <dbReference type="Proteomes" id="UP000275078"/>
    </source>
</evidence>
<keyword evidence="2" id="KW-0472">Membrane</keyword>
<evidence type="ECO:0000313" key="3">
    <source>
        <dbReference type="EMBL" id="RPA71801.1"/>
    </source>
</evidence>
<feature type="compositionally biased region" description="Polar residues" evidence="1">
    <location>
        <begin position="1"/>
        <end position="16"/>
    </location>
</feature>
<reference evidence="3 4" key="1">
    <citation type="journal article" date="2018" name="Nat. Ecol. Evol.">
        <title>Pezizomycetes genomes reveal the molecular basis of ectomycorrhizal truffle lifestyle.</title>
        <authorList>
            <person name="Murat C."/>
            <person name="Payen T."/>
            <person name="Noel B."/>
            <person name="Kuo A."/>
            <person name="Morin E."/>
            <person name="Chen J."/>
            <person name="Kohler A."/>
            <person name="Krizsan K."/>
            <person name="Balestrini R."/>
            <person name="Da Silva C."/>
            <person name="Montanini B."/>
            <person name="Hainaut M."/>
            <person name="Levati E."/>
            <person name="Barry K.W."/>
            <person name="Belfiori B."/>
            <person name="Cichocki N."/>
            <person name="Clum A."/>
            <person name="Dockter R.B."/>
            <person name="Fauchery L."/>
            <person name="Guy J."/>
            <person name="Iotti M."/>
            <person name="Le Tacon F."/>
            <person name="Lindquist E.A."/>
            <person name="Lipzen A."/>
            <person name="Malagnac F."/>
            <person name="Mello A."/>
            <person name="Molinier V."/>
            <person name="Miyauchi S."/>
            <person name="Poulain J."/>
            <person name="Riccioni C."/>
            <person name="Rubini A."/>
            <person name="Sitrit Y."/>
            <person name="Splivallo R."/>
            <person name="Traeger S."/>
            <person name="Wang M."/>
            <person name="Zifcakova L."/>
            <person name="Wipf D."/>
            <person name="Zambonelli A."/>
            <person name="Paolocci F."/>
            <person name="Nowrousian M."/>
            <person name="Ottonello S."/>
            <person name="Baldrian P."/>
            <person name="Spatafora J.W."/>
            <person name="Henrissat B."/>
            <person name="Nagy L.G."/>
            <person name="Aury J.M."/>
            <person name="Wincker P."/>
            <person name="Grigoriev I.V."/>
            <person name="Bonfante P."/>
            <person name="Martin F.M."/>
        </authorList>
    </citation>
    <scope>NUCLEOTIDE SEQUENCE [LARGE SCALE GENOMIC DNA]</scope>
    <source>
        <strain evidence="3 4">RN42</strain>
    </source>
</reference>
<evidence type="ECO:0000256" key="1">
    <source>
        <dbReference type="SAM" id="MobiDB-lite"/>
    </source>
</evidence>
<name>A0A3N4HHN1_ASCIM</name>